<evidence type="ECO:0000256" key="3">
    <source>
        <dbReference type="HAMAP-Rule" id="MF_01172"/>
    </source>
</evidence>
<feature type="binding site" evidence="3">
    <location>
        <position position="252"/>
    </location>
    <ligand>
        <name>substrate</name>
    </ligand>
</feature>
<feature type="binding site" evidence="3">
    <location>
        <begin position="137"/>
        <end position="138"/>
    </location>
    <ligand>
        <name>substrate</name>
    </ligand>
</feature>
<comment type="caution">
    <text evidence="5">The sequence shown here is derived from an EMBL/GenBank/DDBJ whole genome shotgun (WGS) entry which is preliminary data.</text>
</comment>
<comment type="pathway">
    <text evidence="3">Amino-acid degradation; L-arginine degradation via AST pathway; L-glutamate and succinate from L-arginine: step 2/5.</text>
</comment>
<keyword evidence="1 3" id="KW-0056">Arginine metabolism</keyword>
<dbReference type="GO" id="GO:0009015">
    <property type="term" value="F:N-succinylarginine dihydrolase activity"/>
    <property type="evidence" value="ECO:0007669"/>
    <property type="project" value="UniProtKB-EC"/>
</dbReference>
<sequence length="445" mass="49069">MKAIEANFDGLVGPTHNYAGLSTGNIASTQNKQQSSNPRQAALQGLAKMKALNDLGFVQGVLPPQARPDIDTLRRLGFFGTDARVLEAAARQAPELLSACCSASSMWTANAATVSASVDTQDGKVHFTPANLVSKFHRSIEHKSTARILKAVFNDEQYFQHHPALPGAGVLGDEGAANHTRLCSDYHQPAISFFVFGRYGLDETRPAPGRYRARQTLEACTAVARQHRLKEEAVVYAQQNPDVIDKGVFHNDVIAVGNQHLLLCHEKAFLNQAEVYKNLQKATAGQLQIVEVPESRIRVETAVQTYLFNSQLLSRDDGKMTMVVPSDCENNPTVSSYLSELVNTDNPIDQVKVFDLRQSMNNGGGPACLRLRVVLNEQELQAVNPHCLITDSLYSQLTRWVESHYRDQLKEGDLADPDLITESREALDQLTQILGLGSVYSFQKR</sequence>
<comment type="function">
    <text evidence="3">Catalyzes the hydrolysis of N(2)-succinylarginine into N(2)-succinylornithine, ammonia and CO(2).</text>
</comment>
<dbReference type="Pfam" id="PF04996">
    <property type="entry name" value="AstB"/>
    <property type="match status" value="1"/>
</dbReference>
<evidence type="ECO:0000313" key="5">
    <source>
        <dbReference type="EMBL" id="MCW7554344.1"/>
    </source>
</evidence>
<name>A0ABT3MY89_9GAMM</name>
<feature type="binding site" evidence="3">
    <location>
        <position position="214"/>
    </location>
    <ligand>
        <name>substrate</name>
    </ligand>
</feature>
<dbReference type="RefSeq" id="WP_262564081.1">
    <property type="nucleotide sequence ID" value="NZ_JAPFCC010000001.1"/>
</dbReference>
<dbReference type="InterPro" id="IPR037031">
    <property type="entry name" value="AstB_sf"/>
</dbReference>
<evidence type="ECO:0000256" key="2">
    <source>
        <dbReference type="ARBA" id="ARBA00022801"/>
    </source>
</evidence>
<proteinExistence type="inferred from homology"/>
<gene>
    <name evidence="3 5" type="primary">astB</name>
    <name evidence="5" type="ORF">NX722_17300</name>
</gene>
<feature type="binding site" evidence="3">
    <location>
        <begin position="19"/>
        <end position="28"/>
    </location>
    <ligand>
        <name>substrate</name>
    </ligand>
</feature>
<dbReference type="Proteomes" id="UP001209854">
    <property type="component" value="Unassembled WGS sequence"/>
</dbReference>
<accession>A0ABT3MY89</accession>
<feature type="binding site" evidence="3">
    <location>
        <position position="110"/>
    </location>
    <ligand>
        <name>substrate</name>
    </ligand>
</feature>
<dbReference type="SUPFAM" id="SSF55909">
    <property type="entry name" value="Pentein"/>
    <property type="match status" value="1"/>
</dbReference>
<dbReference type="InterPro" id="IPR007079">
    <property type="entry name" value="SuccinylArg_d-Hdrlase_AstB"/>
</dbReference>
<dbReference type="EMBL" id="JAPFCC010000001">
    <property type="protein sequence ID" value="MCW7554344.1"/>
    <property type="molecule type" value="Genomic_DNA"/>
</dbReference>
<keyword evidence="2 3" id="KW-0378">Hydrolase</keyword>
<comment type="subunit">
    <text evidence="3">Homodimer.</text>
</comment>
<organism evidence="5 6">
    <name type="scientific">Endozoicomonas gorgoniicola</name>
    <dbReference type="NCBI Taxonomy" id="1234144"/>
    <lineage>
        <taxon>Bacteria</taxon>
        <taxon>Pseudomonadati</taxon>
        <taxon>Pseudomonadota</taxon>
        <taxon>Gammaproteobacteria</taxon>
        <taxon>Oceanospirillales</taxon>
        <taxon>Endozoicomonadaceae</taxon>
        <taxon>Endozoicomonas</taxon>
    </lineage>
</organism>
<dbReference type="PANTHER" id="PTHR30420">
    <property type="entry name" value="N-SUCCINYLARGININE DIHYDROLASE"/>
    <property type="match status" value="1"/>
</dbReference>
<evidence type="ECO:0000256" key="1">
    <source>
        <dbReference type="ARBA" id="ARBA00022503"/>
    </source>
</evidence>
<dbReference type="EC" id="3.5.3.23" evidence="3 4"/>
<evidence type="ECO:0000313" key="6">
    <source>
        <dbReference type="Proteomes" id="UP001209854"/>
    </source>
</evidence>
<dbReference type="NCBIfam" id="TIGR03241">
    <property type="entry name" value="arg_catab_astB"/>
    <property type="match status" value="1"/>
</dbReference>
<protein>
    <recommendedName>
        <fullName evidence="3 4">N-succinylarginine dihydrolase</fullName>
        <ecNumber evidence="3 4">3.5.3.23</ecNumber>
    </recommendedName>
</protein>
<dbReference type="NCBIfam" id="NF009789">
    <property type="entry name" value="PRK13281.1"/>
    <property type="match status" value="1"/>
</dbReference>
<dbReference type="HAMAP" id="MF_01172">
    <property type="entry name" value="AstB"/>
    <property type="match status" value="1"/>
</dbReference>
<reference evidence="5 6" key="1">
    <citation type="submission" date="2022-10" db="EMBL/GenBank/DDBJ databases">
        <title>High-quality genome sequences of two octocoral-associated bacteria, Endozoicomonas euniceicola EF212 and Endozoicomonas gorgoniicola PS125.</title>
        <authorList>
            <person name="Chiou Y.-J."/>
            <person name="Chen Y.-H."/>
        </authorList>
    </citation>
    <scope>NUCLEOTIDE SEQUENCE [LARGE SCALE GENOMIC DNA]</scope>
    <source>
        <strain evidence="5 6">PS125</strain>
    </source>
</reference>
<feature type="binding site" evidence="3">
    <location>
        <position position="362"/>
    </location>
    <ligand>
        <name>substrate</name>
    </ligand>
</feature>
<keyword evidence="6" id="KW-1185">Reference proteome</keyword>
<comment type="similarity">
    <text evidence="3">Belongs to the succinylarginine dihydrolase family.</text>
</comment>
<feature type="active site" evidence="3">
    <location>
        <position position="250"/>
    </location>
</feature>
<comment type="catalytic activity">
    <reaction evidence="3">
        <text>N(2)-succinyl-L-arginine + 2 H2O + 2 H(+) = N(2)-succinyl-L-ornithine + 2 NH4(+) + CO2</text>
        <dbReference type="Rhea" id="RHEA:19533"/>
        <dbReference type="ChEBI" id="CHEBI:15377"/>
        <dbReference type="ChEBI" id="CHEBI:15378"/>
        <dbReference type="ChEBI" id="CHEBI:16526"/>
        <dbReference type="ChEBI" id="CHEBI:28938"/>
        <dbReference type="ChEBI" id="CHEBI:58241"/>
        <dbReference type="ChEBI" id="CHEBI:58514"/>
        <dbReference type="EC" id="3.5.3.23"/>
    </reaction>
</comment>
<dbReference type="PANTHER" id="PTHR30420:SF2">
    <property type="entry name" value="N-SUCCINYLARGININE DIHYDROLASE"/>
    <property type="match status" value="1"/>
</dbReference>
<evidence type="ECO:0000256" key="4">
    <source>
        <dbReference type="NCBIfam" id="TIGR03241"/>
    </source>
</evidence>
<dbReference type="Gene3D" id="3.75.10.20">
    <property type="entry name" value="Succinylarginine dihydrolase"/>
    <property type="match status" value="1"/>
</dbReference>
<feature type="active site" description="Nucleophile" evidence="3">
    <location>
        <position position="368"/>
    </location>
</feature>
<feature type="active site" evidence="3">
    <location>
        <position position="174"/>
    </location>
</feature>